<evidence type="ECO:0000259" key="4">
    <source>
        <dbReference type="PROSITE" id="PS51118"/>
    </source>
</evidence>
<evidence type="ECO:0000313" key="5">
    <source>
        <dbReference type="EMBL" id="GAA4305783.1"/>
    </source>
</evidence>
<evidence type="ECO:0000256" key="1">
    <source>
        <dbReference type="ARBA" id="ARBA00023015"/>
    </source>
</evidence>
<keyword evidence="2" id="KW-0238">DNA-binding</keyword>
<dbReference type="Pfam" id="PF01638">
    <property type="entry name" value="HxlR"/>
    <property type="match status" value="1"/>
</dbReference>
<proteinExistence type="predicted"/>
<dbReference type="PROSITE" id="PS51118">
    <property type="entry name" value="HTH_HXLR"/>
    <property type="match status" value="1"/>
</dbReference>
<dbReference type="PANTHER" id="PTHR33204">
    <property type="entry name" value="TRANSCRIPTIONAL REGULATOR, MARR FAMILY"/>
    <property type="match status" value="1"/>
</dbReference>
<accession>A0ABP8FKA6</accession>
<evidence type="ECO:0000256" key="3">
    <source>
        <dbReference type="ARBA" id="ARBA00023163"/>
    </source>
</evidence>
<reference evidence="6" key="1">
    <citation type="journal article" date="2019" name="Int. J. Syst. Evol. Microbiol.">
        <title>The Global Catalogue of Microorganisms (GCM) 10K type strain sequencing project: providing services to taxonomists for standard genome sequencing and annotation.</title>
        <authorList>
            <consortium name="The Broad Institute Genomics Platform"/>
            <consortium name="The Broad Institute Genome Sequencing Center for Infectious Disease"/>
            <person name="Wu L."/>
            <person name="Ma J."/>
        </authorList>
    </citation>
    <scope>NUCLEOTIDE SEQUENCE [LARGE SCALE GENOMIC DNA]</scope>
    <source>
        <strain evidence="6">JCM 17664</strain>
    </source>
</reference>
<dbReference type="RefSeq" id="WP_344976808.1">
    <property type="nucleotide sequence ID" value="NZ_BAABFN010000002.1"/>
</dbReference>
<gene>
    <name evidence="5" type="ORF">GCM10023143_11280</name>
</gene>
<dbReference type="EMBL" id="BAABFN010000002">
    <property type="protein sequence ID" value="GAA4305783.1"/>
    <property type="molecule type" value="Genomic_DNA"/>
</dbReference>
<dbReference type="InterPro" id="IPR036388">
    <property type="entry name" value="WH-like_DNA-bd_sf"/>
</dbReference>
<keyword evidence="1" id="KW-0805">Transcription regulation</keyword>
<keyword evidence="3" id="KW-0804">Transcription</keyword>
<feature type="domain" description="HTH hxlR-type" evidence="4">
    <location>
        <begin position="11"/>
        <end position="114"/>
    </location>
</feature>
<sequence length="128" mass="15000">MKKEQVDTPTCQASINAVRDSLYVLNGKWKILVIIALSEGPRRFKEIERSIEGITPKVLSKELRELELNEFVERKVYDSIPVKVTYELTPHSDSLREIIHSLVVWGQQHRKYILKKRKQAQTERSIQE</sequence>
<evidence type="ECO:0000256" key="2">
    <source>
        <dbReference type="ARBA" id="ARBA00023125"/>
    </source>
</evidence>
<dbReference type="Gene3D" id="1.10.10.10">
    <property type="entry name" value="Winged helix-like DNA-binding domain superfamily/Winged helix DNA-binding domain"/>
    <property type="match status" value="1"/>
</dbReference>
<protein>
    <submittedName>
        <fullName evidence="5">Helix-turn-helix domain-containing protein</fullName>
    </submittedName>
</protein>
<dbReference type="InterPro" id="IPR002577">
    <property type="entry name" value="HTH_HxlR"/>
</dbReference>
<keyword evidence="6" id="KW-1185">Reference proteome</keyword>
<dbReference type="Proteomes" id="UP001501207">
    <property type="component" value="Unassembled WGS sequence"/>
</dbReference>
<comment type="caution">
    <text evidence="5">The sequence shown here is derived from an EMBL/GenBank/DDBJ whole genome shotgun (WGS) entry which is preliminary data.</text>
</comment>
<dbReference type="SUPFAM" id="SSF46785">
    <property type="entry name" value="Winged helix' DNA-binding domain"/>
    <property type="match status" value="1"/>
</dbReference>
<name>A0ABP8FKA6_9BACT</name>
<dbReference type="InterPro" id="IPR036390">
    <property type="entry name" value="WH_DNA-bd_sf"/>
</dbReference>
<organism evidence="5 6">
    <name type="scientific">Compostibacter hankyongensis</name>
    <dbReference type="NCBI Taxonomy" id="1007089"/>
    <lineage>
        <taxon>Bacteria</taxon>
        <taxon>Pseudomonadati</taxon>
        <taxon>Bacteroidota</taxon>
        <taxon>Chitinophagia</taxon>
        <taxon>Chitinophagales</taxon>
        <taxon>Chitinophagaceae</taxon>
        <taxon>Compostibacter</taxon>
    </lineage>
</organism>
<evidence type="ECO:0000313" key="6">
    <source>
        <dbReference type="Proteomes" id="UP001501207"/>
    </source>
</evidence>